<reference evidence="8 9" key="1">
    <citation type="journal article" date="2012" name="Appl. Environ. Microbiol.">
        <title>Genome Sequence of Thermotolerant Bacillus methanolicus: Features and Regulation Related to Methylotrophy and Production of L-Lysine and L-Glutamate from Methanol.</title>
        <authorList>
            <person name="Heggeset T.M."/>
            <person name="Krog A."/>
            <person name="Balzer S."/>
            <person name="Wentzel A."/>
            <person name="Ellingsen T.E."/>
            <person name="Brautaset T."/>
        </authorList>
    </citation>
    <scope>NUCLEOTIDE SEQUENCE [LARGE SCALE GENOMIC DNA]</scope>
    <source>
        <strain evidence="8 9">PB1</strain>
    </source>
</reference>
<evidence type="ECO:0000256" key="5">
    <source>
        <dbReference type="ARBA" id="ARBA00093765"/>
    </source>
</evidence>
<keyword evidence="2" id="KW-0963">Cytoplasm</keyword>
<dbReference type="EMBL" id="AFEU01000002">
    <property type="protein sequence ID" value="EIJ80542.1"/>
    <property type="molecule type" value="Genomic_DNA"/>
</dbReference>
<comment type="similarity">
    <text evidence="6">Belongs to the bacillales FliT family.</text>
</comment>
<dbReference type="AlphaFoldDB" id="I3E221"/>
<dbReference type="Pfam" id="PF05400">
    <property type="entry name" value="FliT"/>
    <property type="match status" value="1"/>
</dbReference>
<keyword evidence="9" id="KW-1185">Reference proteome</keyword>
<evidence type="ECO:0000256" key="1">
    <source>
        <dbReference type="ARBA" id="ARBA00004514"/>
    </source>
</evidence>
<evidence type="ECO:0000256" key="3">
    <source>
        <dbReference type="ARBA" id="ARBA00022795"/>
    </source>
</evidence>
<keyword evidence="8" id="KW-0966">Cell projection</keyword>
<accession>I3E221</accession>
<protein>
    <recommendedName>
        <fullName evidence="7">Flagellar protein FliT</fullName>
    </recommendedName>
</protein>
<evidence type="ECO:0000256" key="6">
    <source>
        <dbReference type="ARBA" id="ARBA00093785"/>
    </source>
</evidence>
<dbReference type="OrthoDB" id="2353131at2"/>
<evidence type="ECO:0000256" key="2">
    <source>
        <dbReference type="ARBA" id="ARBA00022490"/>
    </source>
</evidence>
<dbReference type="PATRIC" id="fig|997296.3.peg.1969"/>
<dbReference type="STRING" id="997296.PB1_09282"/>
<dbReference type="RefSeq" id="WP_003352008.1">
    <property type="nucleotide sequence ID" value="NZ_AFEU01000002.1"/>
</dbReference>
<dbReference type="eggNOG" id="ENOG5032XH6">
    <property type="taxonomic scope" value="Bacteria"/>
</dbReference>
<comment type="subcellular location">
    <subcellularLocation>
        <location evidence="1">Cytoplasm</location>
        <location evidence="1">Cytosol</location>
    </subcellularLocation>
</comment>
<keyword evidence="8" id="KW-0969">Cilium</keyword>
<evidence type="ECO:0000313" key="9">
    <source>
        <dbReference type="Proteomes" id="UP000010523"/>
    </source>
</evidence>
<evidence type="ECO:0000313" key="8">
    <source>
        <dbReference type="EMBL" id="EIJ80542.1"/>
    </source>
</evidence>
<dbReference type="Proteomes" id="UP000010523">
    <property type="component" value="Unassembled WGS sequence"/>
</dbReference>
<keyword evidence="8" id="KW-0282">Flagellum</keyword>
<evidence type="ECO:0000256" key="7">
    <source>
        <dbReference type="ARBA" id="ARBA00093797"/>
    </source>
</evidence>
<keyword evidence="3" id="KW-1005">Bacterial flagellum biogenesis</keyword>
<organism evidence="8 9">
    <name type="scientific">Bacillus methanolicus PB1</name>
    <dbReference type="NCBI Taxonomy" id="997296"/>
    <lineage>
        <taxon>Bacteria</taxon>
        <taxon>Bacillati</taxon>
        <taxon>Bacillota</taxon>
        <taxon>Bacilli</taxon>
        <taxon>Bacillales</taxon>
        <taxon>Bacillaceae</taxon>
        <taxon>Bacillus</taxon>
    </lineage>
</organism>
<comment type="function">
    <text evidence="5">May act as an export chaperone for the filament capping protein FliD.</text>
</comment>
<dbReference type="InterPro" id="IPR008622">
    <property type="entry name" value="FliT"/>
</dbReference>
<gene>
    <name evidence="8" type="ORF">PB1_09282</name>
</gene>
<keyword evidence="4" id="KW-0143">Chaperone</keyword>
<evidence type="ECO:0000256" key="4">
    <source>
        <dbReference type="ARBA" id="ARBA00023186"/>
    </source>
</evidence>
<comment type="caution">
    <text evidence="8">The sequence shown here is derived from an EMBL/GenBank/DDBJ whole genome shotgun (WGS) entry which is preliminary data.</text>
</comment>
<proteinExistence type="inferred from homology"/>
<name>I3E221_BACMT</name>
<sequence length="117" mass="13997">MGLVDELCICSEKLLNVLKESTVERDQRIANVEQLLAEREILIKRLKNQSFENLRQHPKAHQIVKMEKDIQKRIKTIFESIKEDLKRLNQQKRSYQSYTAPFANVQTYDGRFYDKRK</sequence>